<dbReference type="Pfam" id="PF22692">
    <property type="entry name" value="LlgE_F_G_D1"/>
    <property type="match status" value="1"/>
</dbReference>
<dbReference type="InterPro" id="IPR037925">
    <property type="entry name" value="FlgE/F/G-like"/>
</dbReference>
<dbReference type="PANTHER" id="PTHR30435">
    <property type="entry name" value="FLAGELLAR PROTEIN"/>
    <property type="match status" value="1"/>
</dbReference>
<accession>A0ABS2N078</accession>
<dbReference type="InterPro" id="IPR020013">
    <property type="entry name" value="Flagellar_FlgE/F/G"/>
</dbReference>
<keyword evidence="7" id="KW-1185">Reference proteome</keyword>
<evidence type="ECO:0000256" key="2">
    <source>
        <dbReference type="RuleBase" id="RU362116"/>
    </source>
</evidence>
<sequence length="275" mass="30038">MSRVALQAAVTMGQLQNKMDVIGNNMANVNTTGYKTRQSEFSSLLFQQLNNLTDPANAEGRLTPDGIRIGNGARLSNTTIDLKQGALKETGRLLDAALLKDNHLFQVSVTENGETETQFTRAGNFYLNPLENDQVMLTNENGHPMMGDAGPIVLADDFDGISITSSGAIEVTRNGNTEVEDQLSLVEAVRPQLLEAVGTNNFRLSEQTEANFNVDEIIPFVNPADVEIKTGALENSNVDMAKQMTDLVSSQRVYQLNARSISMSDQMQGLINQLR</sequence>
<gene>
    <name evidence="6" type="ORF">JOC48_001801</name>
</gene>
<keyword evidence="6" id="KW-0966">Cell projection</keyword>
<feature type="domain" description="Flagellar basal-body/hook protein C-terminal" evidence="4">
    <location>
        <begin position="230"/>
        <end position="274"/>
    </location>
</feature>
<reference evidence="6 7" key="1">
    <citation type="submission" date="2021-01" db="EMBL/GenBank/DDBJ databases">
        <title>Genomic Encyclopedia of Type Strains, Phase IV (KMG-IV): sequencing the most valuable type-strain genomes for metagenomic binning, comparative biology and taxonomic classification.</title>
        <authorList>
            <person name="Goeker M."/>
        </authorList>
    </citation>
    <scope>NUCLEOTIDE SEQUENCE [LARGE SCALE GENOMIC DNA]</scope>
    <source>
        <strain evidence="6 7">DSM 23711</strain>
    </source>
</reference>
<comment type="caution">
    <text evidence="6">The sequence shown here is derived from an EMBL/GenBank/DDBJ whole genome shotgun (WGS) entry which is preliminary data.</text>
</comment>
<dbReference type="NCBIfam" id="TIGR03506">
    <property type="entry name" value="FlgEFG_subfam"/>
    <property type="match status" value="1"/>
</dbReference>
<dbReference type="Proteomes" id="UP001296943">
    <property type="component" value="Unassembled WGS sequence"/>
</dbReference>
<comment type="similarity">
    <text evidence="1 2">Belongs to the flagella basal body rod proteins family.</text>
</comment>
<dbReference type="PANTHER" id="PTHR30435:SF19">
    <property type="entry name" value="FLAGELLAR BASAL-BODY ROD PROTEIN FLGG"/>
    <property type="match status" value="1"/>
</dbReference>
<proteinExistence type="inferred from homology"/>
<dbReference type="SUPFAM" id="SSF117143">
    <property type="entry name" value="Flagellar hook protein flgE"/>
    <property type="match status" value="1"/>
</dbReference>
<dbReference type="InterPro" id="IPR001444">
    <property type="entry name" value="Flag_bb_rod_N"/>
</dbReference>
<feature type="domain" description="Flagellar hook protein FlgE/F/G-like D1" evidence="5">
    <location>
        <begin position="104"/>
        <end position="170"/>
    </location>
</feature>
<evidence type="ECO:0000259" key="3">
    <source>
        <dbReference type="Pfam" id="PF00460"/>
    </source>
</evidence>
<dbReference type="PROSITE" id="PS00588">
    <property type="entry name" value="FLAGELLA_BB_ROD"/>
    <property type="match status" value="1"/>
</dbReference>
<keyword evidence="6" id="KW-0969">Cilium</keyword>
<evidence type="ECO:0000313" key="6">
    <source>
        <dbReference type="EMBL" id="MBM7571305.1"/>
    </source>
</evidence>
<organism evidence="6 7">
    <name type="scientific">Aquibacillus albus</name>
    <dbReference type="NCBI Taxonomy" id="1168171"/>
    <lineage>
        <taxon>Bacteria</taxon>
        <taxon>Bacillati</taxon>
        <taxon>Bacillota</taxon>
        <taxon>Bacilli</taxon>
        <taxon>Bacillales</taxon>
        <taxon>Bacillaceae</taxon>
        <taxon>Aquibacillus</taxon>
    </lineage>
</organism>
<dbReference type="InterPro" id="IPR053967">
    <property type="entry name" value="LlgE_F_G-like_D1"/>
</dbReference>
<keyword evidence="2" id="KW-0975">Bacterial flagellum</keyword>
<protein>
    <submittedName>
        <fullName evidence="6">Flagellar basal-body rod protein FlgG</fullName>
    </submittedName>
</protein>
<keyword evidence="6" id="KW-0282">Flagellum</keyword>
<dbReference type="InterPro" id="IPR010930">
    <property type="entry name" value="Flg_bb/hook_C_dom"/>
</dbReference>
<name>A0ABS2N078_9BACI</name>
<dbReference type="Pfam" id="PF06429">
    <property type="entry name" value="Flg_bbr_C"/>
    <property type="match status" value="1"/>
</dbReference>
<dbReference type="InterPro" id="IPR019776">
    <property type="entry name" value="Flagellar_basal_body_rod_CS"/>
</dbReference>
<dbReference type="EMBL" id="JAFBDR010000008">
    <property type="protein sequence ID" value="MBM7571305.1"/>
    <property type="molecule type" value="Genomic_DNA"/>
</dbReference>
<evidence type="ECO:0000256" key="1">
    <source>
        <dbReference type="ARBA" id="ARBA00009677"/>
    </source>
</evidence>
<evidence type="ECO:0000259" key="4">
    <source>
        <dbReference type="Pfam" id="PF06429"/>
    </source>
</evidence>
<dbReference type="Pfam" id="PF00460">
    <property type="entry name" value="Flg_bb_rod"/>
    <property type="match status" value="1"/>
</dbReference>
<comment type="subcellular location">
    <subcellularLocation>
        <location evidence="2">Bacterial flagellum basal body</location>
    </subcellularLocation>
</comment>
<feature type="domain" description="Flagellar basal body rod protein N-terminal" evidence="3">
    <location>
        <begin position="11"/>
        <end position="35"/>
    </location>
</feature>
<evidence type="ECO:0000259" key="5">
    <source>
        <dbReference type="Pfam" id="PF22692"/>
    </source>
</evidence>
<evidence type="ECO:0000313" key="7">
    <source>
        <dbReference type="Proteomes" id="UP001296943"/>
    </source>
</evidence>
<dbReference type="RefSeq" id="WP_204498820.1">
    <property type="nucleotide sequence ID" value="NZ_JAFBDR010000008.1"/>
</dbReference>